<proteinExistence type="predicted"/>
<gene>
    <name evidence="1" type="ORF">ALNOE001_07570</name>
</gene>
<name>A0A366MDZ9_9EURY</name>
<evidence type="ECO:0000313" key="1">
    <source>
        <dbReference type="EMBL" id="RBQ23692.1"/>
    </source>
</evidence>
<evidence type="ECO:0000313" key="2">
    <source>
        <dbReference type="Proteomes" id="UP000253099"/>
    </source>
</evidence>
<sequence length="124" mass="14658">MGIFDNKTEEEKNREKEVKQILGDRDISNEVKDVLKEFDLENDFDIVKDVYEEVKKEGINGDIPLNELINVLKERIREGMNNFDDLEIKLLKKDAEKYKSNSYELANPPRLDLFNKQIELVRKI</sequence>
<dbReference type="Proteomes" id="UP000253099">
    <property type="component" value="Unassembled WGS sequence"/>
</dbReference>
<keyword evidence="2" id="KW-1185">Reference proteome</keyword>
<reference evidence="1 2" key="1">
    <citation type="submission" date="2018-06" db="EMBL/GenBank/DDBJ databases">
        <title>Genomic insight into two independent archaeal endosymbiosis events.</title>
        <authorList>
            <person name="Lind A.E."/>
            <person name="Lewis W.H."/>
            <person name="Spang A."/>
            <person name="Guy L."/>
            <person name="Embley M.T."/>
            <person name="Ettema T.J.G."/>
        </authorList>
    </citation>
    <scope>NUCLEOTIDE SEQUENCE [LARGE SCALE GENOMIC DNA]</scope>
    <source>
        <strain evidence="1">NOE</strain>
    </source>
</reference>
<dbReference type="AlphaFoldDB" id="A0A366MDZ9"/>
<accession>A0A366MDZ9</accession>
<organism evidence="1 2">
    <name type="scientific">Candidatus Methanobinarius endosymbioticus</name>
    <dbReference type="NCBI Taxonomy" id="2006182"/>
    <lineage>
        <taxon>Archaea</taxon>
        <taxon>Methanobacteriati</taxon>
        <taxon>Methanobacteriota</taxon>
        <taxon>Methanomada group</taxon>
        <taxon>Methanobacteria</taxon>
        <taxon>Methanobacteriales</taxon>
        <taxon>Methanobacteriaceae</taxon>
        <taxon>Candidatus Methanobinarius</taxon>
    </lineage>
</organism>
<comment type="caution">
    <text evidence="1">The sequence shown here is derived from an EMBL/GenBank/DDBJ whole genome shotgun (WGS) entry which is preliminary data.</text>
</comment>
<protein>
    <submittedName>
        <fullName evidence="1">Uncharacterized protein</fullName>
    </submittedName>
</protein>
<dbReference type="EMBL" id="NIZT01000020">
    <property type="protein sequence ID" value="RBQ23692.1"/>
    <property type="molecule type" value="Genomic_DNA"/>
</dbReference>